<comment type="caution">
    <text evidence="1">The sequence shown here is derived from an EMBL/GenBank/DDBJ whole genome shotgun (WGS) entry which is preliminary data.</text>
</comment>
<reference evidence="1 2" key="1">
    <citation type="journal article" date="2021" name="BMC Genomics">
        <title>Datura genome reveals duplications of psychoactive alkaloid biosynthetic genes and high mutation rate following tissue culture.</title>
        <authorList>
            <person name="Rajewski A."/>
            <person name="Carter-House D."/>
            <person name="Stajich J."/>
            <person name="Litt A."/>
        </authorList>
    </citation>
    <scope>NUCLEOTIDE SEQUENCE [LARGE SCALE GENOMIC DNA]</scope>
    <source>
        <strain evidence="1">AR-01</strain>
    </source>
</reference>
<gene>
    <name evidence="1" type="ORF">HAX54_043916</name>
</gene>
<protein>
    <submittedName>
        <fullName evidence="1">Uncharacterized protein</fullName>
    </submittedName>
</protein>
<accession>A0ABS8W1T0</accession>
<keyword evidence="2" id="KW-1185">Reference proteome</keyword>
<name>A0ABS8W1T0_DATST</name>
<dbReference type="EMBL" id="JACEIK010006637">
    <property type="protein sequence ID" value="MCE2056009.1"/>
    <property type="molecule type" value="Genomic_DNA"/>
</dbReference>
<evidence type="ECO:0000313" key="1">
    <source>
        <dbReference type="EMBL" id="MCE2056009.1"/>
    </source>
</evidence>
<organism evidence="1 2">
    <name type="scientific">Datura stramonium</name>
    <name type="common">Jimsonweed</name>
    <name type="synonym">Common thornapple</name>
    <dbReference type="NCBI Taxonomy" id="4076"/>
    <lineage>
        <taxon>Eukaryota</taxon>
        <taxon>Viridiplantae</taxon>
        <taxon>Streptophyta</taxon>
        <taxon>Embryophyta</taxon>
        <taxon>Tracheophyta</taxon>
        <taxon>Spermatophyta</taxon>
        <taxon>Magnoliopsida</taxon>
        <taxon>eudicotyledons</taxon>
        <taxon>Gunneridae</taxon>
        <taxon>Pentapetalae</taxon>
        <taxon>asterids</taxon>
        <taxon>lamiids</taxon>
        <taxon>Solanales</taxon>
        <taxon>Solanaceae</taxon>
        <taxon>Solanoideae</taxon>
        <taxon>Datureae</taxon>
        <taxon>Datura</taxon>
    </lineage>
</organism>
<proteinExistence type="predicted"/>
<sequence>MPDKANKDSSSSDYHMSKHQMMFYEETVFDSALARLFDDCGLKRIRRYLIVGSASNLIKSCPFRPYSPNGQRAGSKAPASRRKFRVRVCLIPYAVSSLKMPNQEGCATMPDGQEARRAVKENVVRSLLFSPIGKSPIPLLRFPMTQYNAHLTVAASLKEGMNLGKKSQDSSISPLAGDMTSS</sequence>
<dbReference type="Proteomes" id="UP000823775">
    <property type="component" value="Unassembled WGS sequence"/>
</dbReference>
<evidence type="ECO:0000313" key="2">
    <source>
        <dbReference type="Proteomes" id="UP000823775"/>
    </source>
</evidence>